<keyword evidence="7 8" id="KW-0472">Membrane</keyword>
<dbReference type="GO" id="GO:0015421">
    <property type="term" value="F:ABC-type oligopeptide transporter activity"/>
    <property type="evidence" value="ECO:0007669"/>
    <property type="project" value="TreeGrafter"/>
</dbReference>
<keyword evidence="5" id="KW-0067">ATP-binding</keyword>
<evidence type="ECO:0000256" key="3">
    <source>
        <dbReference type="ARBA" id="ARBA00022692"/>
    </source>
</evidence>
<feature type="domain" description="ABC transmembrane type-1" evidence="10">
    <location>
        <begin position="691"/>
        <end position="978"/>
    </location>
</feature>
<dbReference type="Proteomes" id="UP000244855">
    <property type="component" value="Unassembled WGS sequence"/>
</dbReference>
<feature type="transmembrane region" description="Helical" evidence="8">
    <location>
        <begin position="950"/>
        <end position="972"/>
    </location>
</feature>
<dbReference type="PANTHER" id="PTHR43394:SF1">
    <property type="entry name" value="ATP-BINDING CASSETTE SUB-FAMILY B MEMBER 10, MITOCHONDRIAL"/>
    <property type="match status" value="1"/>
</dbReference>
<feature type="domain" description="ABC transporter" evidence="9">
    <location>
        <begin position="1016"/>
        <end position="1272"/>
    </location>
</feature>
<dbReference type="FunFam" id="3.40.50.300:FF:000251">
    <property type="entry name" value="ABC transporter B family member 19"/>
    <property type="match status" value="1"/>
</dbReference>
<evidence type="ECO:0000256" key="5">
    <source>
        <dbReference type="ARBA" id="ARBA00022840"/>
    </source>
</evidence>
<dbReference type="Pfam" id="PF00005">
    <property type="entry name" value="ABC_tran"/>
    <property type="match status" value="2"/>
</dbReference>
<evidence type="ECO:0000256" key="2">
    <source>
        <dbReference type="ARBA" id="ARBA00007577"/>
    </source>
</evidence>
<feature type="transmembrane region" description="Helical" evidence="8">
    <location>
        <begin position="87"/>
        <end position="111"/>
    </location>
</feature>
<organism evidence="11 12">
    <name type="scientific">Periconia macrospinosa</name>
    <dbReference type="NCBI Taxonomy" id="97972"/>
    <lineage>
        <taxon>Eukaryota</taxon>
        <taxon>Fungi</taxon>
        <taxon>Dikarya</taxon>
        <taxon>Ascomycota</taxon>
        <taxon>Pezizomycotina</taxon>
        <taxon>Dothideomycetes</taxon>
        <taxon>Pleosporomycetidae</taxon>
        <taxon>Pleosporales</taxon>
        <taxon>Massarineae</taxon>
        <taxon>Periconiaceae</taxon>
        <taxon>Periconia</taxon>
    </lineage>
</organism>
<dbReference type="PROSITE" id="PS50929">
    <property type="entry name" value="ABC_TM1F"/>
    <property type="match status" value="2"/>
</dbReference>
<dbReference type="GO" id="GO:0005524">
    <property type="term" value="F:ATP binding"/>
    <property type="evidence" value="ECO:0007669"/>
    <property type="project" value="UniProtKB-KW"/>
</dbReference>
<dbReference type="PANTHER" id="PTHR43394">
    <property type="entry name" value="ATP-DEPENDENT PERMEASE MDL1, MITOCHONDRIAL"/>
    <property type="match status" value="1"/>
</dbReference>
<feature type="transmembrane region" description="Helical" evidence="8">
    <location>
        <begin position="187"/>
        <end position="208"/>
    </location>
</feature>
<comment type="subcellular location">
    <subcellularLocation>
        <location evidence="1">Membrane</location>
        <topology evidence="1">Multi-pass membrane protein</topology>
    </subcellularLocation>
</comment>
<name>A0A2V1DXJ3_9PLEO</name>
<dbReference type="AlphaFoldDB" id="A0A2V1DXJ3"/>
<dbReference type="PROSITE" id="PS00211">
    <property type="entry name" value="ABC_TRANSPORTER_1"/>
    <property type="match status" value="2"/>
</dbReference>
<evidence type="ECO:0000313" key="11">
    <source>
        <dbReference type="EMBL" id="PVI03063.1"/>
    </source>
</evidence>
<dbReference type="InterPro" id="IPR039421">
    <property type="entry name" value="Type_1_exporter"/>
</dbReference>
<keyword evidence="12" id="KW-1185">Reference proteome</keyword>
<dbReference type="InterPro" id="IPR003439">
    <property type="entry name" value="ABC_transporter-like_ATP-bd"/>
</dbReference>
<dbReference type="InterPro" id="IPR003593">
    <property type="entry name" value="AAA+_ATPase"/>
</dbReference>
<feature type="transmembrane region" description="Helical" evidence="8">
    <location>
        <begin position="731"/>
        <end position="757"/>
    </location>
</feature>
<dbReference type="FunFam" id="3.40.50.300:FF:000913">
    <property type="entry name" value="ABC multidrug transporter SitT"/>
    <property type="match status" value="1"/>
</dbReference>
<dbReference type="STRING" id="97972.A0A2V1DXJ3"/>
<dbReference type="InterPro" id="IPR036640">
    <property type="entry name" value="ABC1_TM_sf"/>
</dbReference>
<dbReference type="OrthoDB" id="6500128at2759"/>
<dbReference type="CDD" id="cd18577">
    <property type="entry name" value="ABC_6TM_Pgp_ABCB1_D1_like"/>
    <property type="match status" value="1"/>
</dbReference>
<dbReference type="InterPro" id="IPR011527">
    <property type="entry name" value="ABC1_TM_dom"/>
</dbReference>
<feature type="transmembrane region" description="Helical" evidence="8">
    <location>
        <begin position="303"/>
        <end position="326"/>
    </location>
</feature>
<dbReference type="GO" id="GO:0005743">
    <property type="term" value="C:mitochondrial inner membrane"/>
    <property type="evidence" value="ECO:0007669"/>
    <property type="project" value="TreeGrafter"/>
</dbReference>
<gene>
    <name evidence="11" type="ORF">DM02DRAFT_521528</name>
</gene>
<dbReference type="EMBL" id="KZ805335">
    <property type="protein sequence ID" value="PVI03063.1"/>
    <property type="molecule type" value="Genomic_DNA"/>
</dbReference>
<keyword evidence="6 8" id="KW-1133">Transmembrane helix</keyword>
<dbReference type="Gene3D" id="3.40.50.300">
    <property type="entry name" value="P-loop containing nucleotide triphosphate hydrolases"/>
    <property type="match status" value="2"/>
</dbReference>
<keyword evidence="4" id="KW-0547">Nucleotide-binding</keyword>
<feature type="transmembrane region" description="Helical" evidence="8">
    <location>
        <begin position="264"/>
        <end position="291"/>
    </location>
</feature>
<comment type="similarity">
    <text evidence="2">Belongs to the ABC transporter superfamily. ABCB family. Multidrug resistance exporter (TC 3.A.1.201) subfamily.</text>
</comment>
<dbReference type="CDD" id="cd18578">
    <property type="entry name" value="ABC_6TM_Pgp_ABCB1_D2_like"/>
    <property type="match status" value="1"/>
</dbReference>
<dbReference type="InterPro" id="IPR017871">
    <property type="entry name" value="ABC_transporter-like_CS"/>
</dbReference>
<dbReference type="SUPFAM" id="SSF52540">
    <property type="entry name" value="P-loop containing nucleoside triphosphate hydrolases"/>
    <property type="match status" value="2"/>
</dbReference>
<dbReference type="SUPFAM" id="SSF90123">
    <property type="entry name" value="ABC transporter transmembrane region"/>
    <property type="match status" value="2"/>
</dbReference>
<keyword evidence="3 8" id="KW-0812">Transmembrane</keyword>
<evidence type="ECO:0000256" key="4">
    <source>
        <dbReference type="ARBA" id="ARBA00022741"/>
    </source>
</evidence>
<evidence type="ECO:0000259" key="9">
    <source>
        <dbReference type="PROSITE" id="PS50893"/>
    </source>
</evidence>
<reference evidence="11 12" key="1">
    <citation type="journal article" date="2018" name="Sci. Rep.">
        <title>Comparative genomics provides insights into the lifestyle and reveals functional heterogeneity of dark septate endophytic fungi.</title>
        <authorList>
            <person name="Knapp D.G."/>
            <person name="Nemeth J.B."/>
            <person name="Barry K."/>
            <person name="Hainaut M."/>
            <person name="Henrissat B."/>
            <person name="Johnson J."/>
            <person name="Kuo A."/>
            <person name="Lim J.H.P."/>
            <person name="Lipzen A."/>
            <person name="Nolan M."/>
            <person name="Ohm R.A."/>
            <person name="Tamas L."/>
            <person name="Grigoriev I.V."/>
            <person name="Spatafora J.W."/>
            <person name="Nagy L.G."/>
            <person name="Kovacs G.M."/>
        </authorList>
    </citation>
    <scope>NUCLEOTIDE SEQUENCE [LARGE SCALE GENOMIC DNA]</scope>
    <source>
        <strain evidence="11 12">DSE2036</strain>
    </source>
</reference>
<feature type="transmembrane region" description="Helical" evidence="8">
    <location>
        <begin position="38"/>
        <end position="67"/>
    </location>
</feature>
<evidence type="ECO:0000259" key="10">
    <source>
        <dbReference type="PROSITE" id="PS50929"/>
    </source>
</evidence>
<feature type="transmembrane region" description="Helical" evidence="8">
    <location>
        <begin position="836"/>
        <end position="856"/>
    </location>
</feature>
<proteinExistence type="inferred from homology"/>
<feature type="domain" description="ABC transmembrane type-1" evidence="10">
    <location>
        <begin position="43"/>
        <end position="331"/>
    </location>
</feature>
<feature type="transmembrane region" description="Helical" evidence="8">
    <location>
        <begin position="163"/>
        <end position="181"/>
    </location>
</feature>
<sequence>MIENRKLEIEAESSKEEAGISPASAYFKLWHFATPLNLFLRCLAALIAAGGGTAEPIMAIVFGNLVNLLNGTSIPDPAEFRSEISKYALYFVYLFIGKFACVYTAAILFNFTASHMTSKIRVRYLRKVLHQPISYFDKNAPGTIATSLANDTNVVQVGLSEKLGIVFQALSMMMCSFIVALTKDWKLALACIPVVPWMIVLTGVFGGLSAKFEAKVTTVLNEASGLAEEALSSILDVTAMGAAEKIVHRYSGHIRKAMRSWVPIGPLTACIYGNMFLSINCAYSIALFYGVKLVNRGQIKDGGTIVTVLLCVVLANSSMGFLAPLIPDITKATAASQQIIKAIGDPSKGETSITNGAGKKIDSLEGEIELKDISFFYPGRPTLTVLDNLSLRIPKNKVTAIVGSSGSGKSTIVGLLQKWYIVTQGTIIVDGHNINDLDIKWWRTQIGLVQQEPVLFNDTIYRNVLNGLRGGDLETLSEEKKRGLVVEACKRANAHDFIQQLPNGYDTLAGERAGLLSGGQKQRIAIARSIVSNPKILLLDEATSALDSESERAVSTALERVSRGRTTVMIAHKLATVVKADNIVVLKNGVVVEQGTHADLVALEGHYCRLLLAQEGSSDHSSKQKASVELADHISKTVSQKLTRRSTEGSEAILGEITSSLESKEFSRRKSLLWCIYTMYKEHPNLIPFGIVGTAASIMAGASFPLQSFFFSRFVTIFQAQGAELIRRGNFWALMFFILGLSTLIADLVLFTAMGIVGARFAKIYYPSYLRAMLRQDISFFQHSGNTSGGLATLLAQDCQNMAILYSVNSGLIISMLTTLIACCIMAIAVSWKLGLVSVFGCMPALLAAGFVRMSLDLGAQDRYAAVFLESARYSTEAISAIRTISSLTMEEKVENMYSQKLHGASGRNFRGTLLIMMFYALGDSLVLAAMGLVFWYGGRLVSFGEMSSAQFFLVFAAIIFGGQSSGFIFGFTSSTNKAHAGINRILYLTHSKPPINSSTGFKPGSSPLPAKIPTIEFCDIHFRYLLHPTVPVLRGISFSIPRGAHACVVGPSGCGKSTLVALLERFYDLQTESTSSEKLHDSGEILIDGRPIKEWDIHKLREMMGLVAQDTTLYQGTIRDNILLGIDESKIEHEELEMRIETACRQANIHDFITSLPQSYATDIGARGVALSGGQRQRVSLARCLIRNPDILLLDEATSALDAESEKAVREALTRTRQEREGLTIMSVTHQVEVMRDADRIFVVDKGIIVEEGNWEELMARKGRLWAMVVQGEVQGHA</sequence>
<dbReference type="CDD" id="cd03249">
    <property type="entry name" value="ABC_MTABC3_MDL1_MDL2"/>
    <property type="match status" value="1"/>
</dbReference>
<evidence type="ECO:0000313" key="12">
    <source>
        <dbReference type="Proteomes" id="UP000244855"/>
    </source>
</evidence>
<feature type="transmembrane region" description="Helical" evidence="8">
    <location>
        <begin position="686"/>
        <end position="711"/>
    </location>
</feature>
<evidence type="ECO:0000256" key="7">
    <source>
        <dbReference type="ARBA" id="ARBA00023136"/>
    </source>
</evidence>
<feature type="transmembrane region" description="Helical" evidence="8">
    <location>
        <begin position="811"/>
        <end position="830"/>
    </location>
</feature>
<dbReference type="Pfam" id="PF00664">
    <property type="entry name" value="ABC_membrane"/>
    <property type="match status" value="2"/>
</dbReference>
<protein>
    <submittedName>
        <fullName evidence="11">Multidrug resistance protein</fullName>
    </submittedName>
</protein>
<evidence type="ECO:0000256" key="8">
    <source>
        <dbReference type="SAM" id="Phobius"/>
    </source>
</evidence>
<evidence type="ECO:0000256" key="1">
    <source>
        <dbReference type="ARBA" id="ARBA00004141"/>
    </source>
</evidence>
<dbReference type="GO" id="GO:0016887">
    <property type="term" value="F:ATP hydrolysis activity"/>
    <property type="evidence" value="ECO:0007669"/>
    <property type="project" value="InterPro"/>
</dbReference>
<dbReference type="SMART" id="SM00382">
    <property type="entry name" value="AAA"/>
    <property type="match status" value="2"/>
</dbReference>
<evidence type="ECO:0000256" key="6">
    <source>
        <dbReference type="ARBA" id="ARBA00022989"/>
    </source>
</evidence>
<dbReference type="InterPro" id="IPR027417">
    <property type="entry name" value="P-loop_NTPase"/>
</dbReference>
<dbReference type="Gene3D" id="1.20.1560.10">
    <property type="entry name" value="ABC transporter type 1, transmembrane domain"/>
    <property type="match status" value="2"/>
</dbReference>
<feature type="domain" description="ABC transporter" evidence="9">
    <location>
        <begin position="368"/>
        <end position="613"/>
    </location>
</feature>
<dbReference type="GO" id="GO:0090374">
    <property type="term" value="P:oligopeptide export from mitochondrion"/>
    <property type="evidence" value="ECO:0007669"/>
    <property type="project" value="TreeGrafter"/>
</dbReference>
<accession>A0A2V1DXJ3</accession>
<feature type="transmembrane region" description="Helical" evidence="8">
    <location>
        <begin position="914"/>
        <end position="938"/>
    </location>
</feature>
<dbReference type="PROSITE" id="PS50893">
    <property type="entry name" value="ABC_TRANSPORTER_2"/>
    <property type="match status" value="2"/>
</dbReference>